<evidence type="ECO:0000256" key="1">
    <source>
        <dbReference type="ARBA" id="ARBA00001966"/>
    </source>
</evidence>
<dbReference type="AlphaFoldDB" id="A0A6M0JYU3"/>
<dbReference type="GO" id="GO:0006783">
    <property type="term" value="P:heme biosynthetic process"/>
    <property type="evidence" value="ECO:0007669"/>
    <property type="project" value="TreeGrafter"/>
</dbReference>
<reference evidence="7 8" key="1">
    <citation type="submission" date="2020-02" db="EMBL/GenBank/DDBJ databases">
        <title>Genome sequences of Thiorhodococcus mannitoliphagus and Thiorhodococcus minor, purple sulfur photosynthetic bacteria in the gammaproteobacterial family, Chromatiaceae.</title>
        <authorList>
            <person name="Aviles F.A."/>
            <person name="Meyer T.E."/>
            <person name="Kyndt J.A."/>
        </authorList>
    </citation>
    <scope>NUCLEOTIDE SEQUENCE [LARGE SCALE GENOMIC DNA]</scope>
    <source>
        <strain evidence="7 8">DSM 11518</strain>
    </source>
</reference>
<protein>
    <submittedName>
        <fullName evidence="7">Radical SAM protein</fullName>
    </submittedName>
</protein>
<evidence type="ECO:0000256" key="2">
    <source>
        <dbReference type="ARBA" id="ARBA00022691"/>
    </source>
</evidence>
<dbReference type="GO" id="GO:0003824">
    <property type="term" value="F:catalytic activity"/>
    <property type="evidence" value="ECO:0007669"/>
    <property type="project" value="InterPro"/>
</dbReference>
<dbReference type="SUPFAM" id="SSF102114">
    <property type="entry name" value="Radical SAM enzymes"/>
    <property type="match status" value="1"/>
</dbReference>
<keyword evidence="4" id="KW-0408">Iron</keyword>
<dbReference type="Pfam" id="PF13186">
    <property type="entry name" value="SPASM"/>
    <property type="match status" value="1"/>
</dbReference>
<keyword evidence="2" id="KW-0949">S-adenosyl-L-methionine</keyword>
<dbReference type="GO" id="GO:0046872">
    <property type="term" value="F:metal ion binding"/>
    <property type="evidence" value="ECO:0007669"/>
    <property type="project" value="UniProtKB-KW"/>
</dbReference>
<feature type="domain" description="Radical SAM core" evidence="6">
    <location>
        <begin position="1"/>
        <end position="225"/>
    </location>
</feature>
<keyword evidence="8" id="KW-1185">Reference proteome</keyword>
<evidence type="ECO:0000256" key="4">
    <source>
        <dbReference type="ARBA" id="ARBA00023004"/>
    </source>
</evidence>
<evidence type="ECO:0000313" key="8">
    <source>
        <dbReference type="Proteomes" id="UP000483379"/>
    </source>
</evidence>
<gene>
    <name evidence="7" type="ORF">G3446_09960</name>
</gene>
<dbReference type="PANTHER" id="PTHR11228">
    <property type="entry name" value="RADICAL SAM DOMAIN PROTEIN"/>
    <property type="match status" value="1"/>
</dbReference>
<dbReference type="RefSeq" id="WP_164452686.1">
    <property type="nucleotide sequence ID" value="NZ_JAAIJQ010000024.1"/>
</dbReference>
<evidence type="ECO:0000256" key="5">
    <source>
        <dbReference type="ARBA" id="ARBA00023014"/>
    </source>
</evidence>
<evidence type="ECO:0000259" key="6">
    <source>
        <dbReference type="PROSITE" id="PS51918"/>
    </source>
</evidence>
<comment type="caution">
    <text evidence="7">The sequence shown here is derived from an EMBL/GenBank/DDBJ whole genome shotgun (WGS) entry which is preliminary data.</text>
</comment>
<dbReference type="SFLD" id="SFLDS00029">
    <property type="entry name" value="Radical_SAM"/>
    <property type="match status" value="1"/>
</dbReference>
<dbReference type="PROSITE" id="PS51918">
    <property type="entry name" value="RADICAL_SAM"/>
    <property type="match status" value="1"/>
</dbReference>
<dbReference type="CDD" id="cd21109">
    <property type="entry name" value="SPASM"/>
    <property type="match status" value="1"/>
</dbReference>
<dbReference type="PANTHER" id="PTHR11228:SF7">
    <property type="entry name" value="PQQA PEPTIDE CYCLASE"/>
    <property type="match status" value="1"/>
</dbReference>
<dbReference type="Gene3D" id="3.20.20.70">
    <property type="entry name" value="Aldolase class I"/>
    <property type="match status" value="1"/>
</dbReference>
<dbReference type="InterPro" id="IPR023885">
    <property type="entry name" value="4Fe4S-binding_SPASM_dom"/>
</dbReference>
<dbReference type="InterPro" id="IPR006638">
    <property type="entry name" value="Elp3/MiaA/NifB-like_rSAM"/>
</dbReference>
<dbReference type="Pfam" id="PF04055">
    <property type="entry name" value="Radical_SAM"/>
    <property type="match status" value="1"/>
</dbReference>
<organism evidence="7 8">
    <name type="scientific">Thiorhodococcus minor</name>
    <dbReference type="NCBI Taxonomy" id="57489"/>
    <lineage>
        <taxon>Bacteria</taxon>
        <taxon>Pseudomonadati</taxon>
        <taxon>Pseudomonadota</taxon>
        <taxon>Gammaproteobacteria</taxon>
        <taxon>Chromatiales</taxon>
        <taxon>Chromatiaceae</taxon>
        <taxon>Thiorhodococcus</taxon>
    </lineage>
</organism>
<name>A0A6M0JYU3_9GAMM</name>
<dbReference type="SMART" id="SM00729">
    <property type="entry name" value="Elp3"/>
    <property type="match status" value="1"/>
</dbReference>
<dbReference type="InterPro" id="IPR050377">
    <property type="entry name" value="Radical_SAM_PqqE_MftC-like"/>
</dbReference>
<dbReference type="SFLD" id="SFLDG01067">
    <property type="entry name" value="SPASM/twitch_domain_containing"/>
    <property type="match status" value="1"/>
</dbReference>
<dbReference type="GO" id="GO:0051536">
    <property type="term" value="F:iron-sulfur cluster binding"/>
    <property type="evidence" value="ECO:0007669"/>
    <property type="project" value="UniProtKB-KW"/>
</dbReference>
<keyword evidence="5" id="KW-0411">Iron-sulfur</keyword>
<dbReference type="CDD" id="cd01335">
    <property type="entry name" value="Radical_SAM"/>
    <property type="match status" value="1"/>
</dbReference>
<sequence length="379" mass="43146">MDLTIISTFRCNSRCQMCYIWKNPTEPKDEISLETVSKLPNGFDNLNFSGGEPTLRKDLSELVDELYPKARILEISSNGLNPERLVPIIKRYPDIKVRFSMEGDEATSNAIRGEKDGFQTKLNGIRMLKEAGGTDLGFAMVIQDENAEQLVKVYDLARREGVELATSTLHNAWQFYKNDNYFYNRRKVAKEVESLITEMLKTGKVKNWFRAYLNLGLIEKILGHDRLIPCSAARDFAFIDPWSDVWACNVRSDLPLGNLARQEWDEIMNGEQAAAARKKVDACTQNCWMVTTARTAMRSRLIPQLPKLGPMSWVALNKLRVTLGRKVDFGAYVDYGHVKDSPLVPRTSFLGRKVKSEIKVQRDLATPAEHYPLAEFVNQ</sequence>
<dbReference type="EMBL" id="JAAIJQ010000024">
    <property type="protein sequence ID" value="NEV62211.1"/>
    <property type="molecule type" value="Genomic_DNA"/>
</dbReference>
<proteinExistence type="predicted"/>
<evidence type="ECO:0000256" key="3">
    <source>
        <dbReference type="ARBA" id="ARBA00022723"/>
    </source>
</evidence>
<evidence type="ECO:0000313" key="7">
    <source>
        <dbReference type="EMBL" id="NEV62211.1"/>
    </source>
</evidence>
<dbReference type="InterPro" id="IPR013785">
    <property type="entry name" value="Aldolase_TIM"/>
</dbReference>
<dbReference type="Proteomes" id="UP000483379">
    <property type="component" value="Unassembled WGS sequence"/>
</dbReference>
<dbReference type="InterPro" id="IPR007197">
    <property type="entry name" value="rSAM"/>
</dbReference>
<comment type="cofactor">
    <cofactor evidence="1">
        <name>[4Fe-4S] cluster</name>
        <dbReference type="ChEBI" id="CHEBI:49883"/>
    </cofactor>
</comment>
<keyword evidence="3" id="KW-0479">Metal-binding</keyword>
<accession>A0A6M0JYU3</accession>
<dbReference type="InterPro" id="IPR058240">
    <property type="entry name" value="rSAM_sf"/>
</dbReference>